<organism evidence="2 3">
    <name type="scientific">Quercus lobata</name>
    <name type="common">Valley oak</name>
    <dbReference type="NCBI Taxonomy" id="97700"/>
    <lineage>
        <taxon>Eukaryota</taxon>
        <taxon>Viridiplantae</taxon>
        <taxon>Streptophyta</taxon>
        <taxon>Embryophyta</taxon>
        <taxon>Tracheophyta</taxon>
        <taxon>Spermatophyta</taxon>
        <taxon>Magnoliopsida</taxon>
        <taxon>eudicotyledons</taxon>
        <taxon>Gunneridae</taxon>
        <taxon>Pentapetalae</taxon>
        <taxon>rosids</taxon>
        <taxon>fabids</taxon>
        <taxon>Fagales</taxon>
        <taxon>Fagaceae</taxon>
        <taxon>Quercus</taxon>
    </lineage>
</organism>
<reference evidence="2" key="2">
    <citation type="submission" date="2021-01" db="UniProtKB">
        <authorList>
            <consortium name="EnsemblPlants"/>
        </authorList>
    </citation>
    <scope>IDENTIFICATION</scope>
</reference>
<evidence type="ECO:0000256" key="1">
    <source>
        <dbReference type="SAM" id="MobiDB-lite"/>
    </source>
</evidence>
<accession>A0A7N2R934</accession>
<name>A0A7N2R934_QUELO</name>
<evidence type="ECO:0000313" key="2">
    <source>
        <dbReference type="EnsemblPlants" id="QL08p031886:mrna"/>
    </source>
</evidence>
<reference evidence="2 3" key="1">
    <citation type="journal article" date="2016" name="G3 (Bethesda)">
        <title>First Draft Assembly and Annotation of the Genome of a California Endemic Oak Quercus lobata Nee (Fagaceae).</title>
        <authorList>
            <person name="Sork V.L."/>
            <person name="Fitz-Gibbon S.T."/>
            <person name="Puiu D."/>
            <person name="Crepeau M."/>
            <person name="Gugger P.F."/>
            <person name="Sherman R."/>
            <person name="Stevens K."/>
            <person name="Langley C.H."/>
            <person name="Pellegrini M."/>
            <person name="Salzberg S.L."/>
        </authorList>
    </citation>
    <scope>NUCLEOTIDE SEQUENCE [LARGE SCALE GENOMIC DNA]</scope>
    <source>
        <strain evidence="2 3">cv. SW786</strain>
    </source>
</reference>
<keyword evidence="3" id="KW-1185">Reference proteome</keyword>
<dbReference type="EnsemblPlants" id="QL08p031886:mrna">
    <property type="protein sequence ID" value="QL08p031886:mrna"/>
    <property type="gene ID" value="QL08p031886"/>
</dbReference>
<evidence type="ECO:0000313" key="3">
    <source>
        <dbReference type="Proteomes" id="UP000594261"/>
    </source>
</evidence>
<feature type="region of interest" description="Disordered" evidence="1">
    <location>
        <begin position="38"/>
        <end position="62"/>
    </location>
</feature>
<dbReference type="AlphaFoldDB" id="A0A7N2R934"/>
<dbReference type="Gramene" id="QL08p031886:mrna">
    <property type="protein sequence ID" value="QL08p031886:mrna"/>
    <property type="gene ID" value="QL08p031886"/>
</dbReference>
<dbReference type="Proteomes" id="UP000594261">
    <property type="component" value="Chromosome 8"/>
</dbReference>
<protein>
    <submittedName>
        <fullName evidence="2">Uncharacterized protein</fullName>
    </submittedName>
</protein>
<proteinExistence type="predicted"/>
<dbReference type="EMBL" id="LRBV02000008">
    <property type="status" value="NOT_ANNOTATED_CDS"/>
    <property type="molecule type" value="Genomic_DNA"/>
</dbReference>
<sequence>MAKCEPRSKIYTDYINALKAVEEIGRLTLDNARIASNTSEPAVGRGRQASGRQGHGGNRASDYILLV</sequence>
<dbReference type="InParanoid" id="A0A7N2R934"/>